<dbReference type="GO" id="GO:0044550">
    <property type="term" value="P:secondary metabolite biosynthetic process"/>
    <property type="evidence" value="ECO:0007669"/>
    <property type="project" value="UniProtKB-ARBA"/>
</dbReference>
<dbReference type="GO" id="GO:0008610">
    <property type="term" value="P:lipid biosynthetic process"/>
    <property type="evidence" value="ECO:0007669"/>
    <property type="project" value="UniProtKB-ARBA"/>
</dbReference>
<dbReference type="FunFam" id="3.30.300.30:FF:000010">
    <property type="entry name" value="Enterobactin synthetase component F"/>
    <property type="match status" value="2"/>
</dbReference>
<dbReference type="OrthoDB" id="9765680at2"/>
<dbReference type="InterPro" id="IPR029058">
    <property type="entry name" value="AB_hydrolase_fold"/>
</dbReference>
<evidence type="ECO:0000256" key="4">
    <source>
        <dbReference type="ARBA" id="ARBA00022553"/>
    </source>
</evidence>
<dbReference type="InterPro" id="IPR020845">
    <property type="entry name" value="AMP-binding_CS"/>
</dbReference>
<dbReference type="InterPro" id="IPR020806">
    <property type="entry name" value="PKS_PP-bd"/>
</dbReference>
<dbReference type="Pfam" id="PF00550">
    <property type="entry name" value="PP-binding"/>
    <property type="match status" value="2"/>
</dbReference>
<dbReference type="CDD" id="cd05930">
    <property type="entry name" value="A_NRPS"/>
    <property type="match status" value="2"/>
</dbReference>
<dbReference type="InterPro" id="IPR009081">
    <property type="entry name" value="PP-bd_ACP"/>
</dbReference>
<feature type="domain" description="Carrier" evidence="6">
    <location>
        <begin position="2032"/>
        <end position="2107"/>
    </location>
</feature>
<dbReference type="GO" id="GO:0043041">
    <property type="term" value="P:amino acid activation for nonribosomal peptide biosynthetic process"/>
    <property type="evidence" value="ECO:0007669"/>
    <property type="project" value="TreeGrafter"/>
</dbReference>
<dbReference type="Pfam" id="PF00501">
    <property type="entry name" value="AMP-binding"/>
    <property type="match status" value="2"/>
</dbReference>
<dbReference type="InterPro" id="IPR010071">
    <property type="entry name" value="AA_adenyl_dom"/>
</dbReference>
<keyword evidence="5" id="KW-0045">Antibiotic biosynthesis</keyword>
<dbReference type="EMBL" id="CP021434">
    <property type="protein sequence ID" value="ARU62802.1"/>
    <property type="molecule type" value="Genomic_DNA"/>
</dbReference>
<accession>A0A1Y0IQB9</accession>
<dbReference type="PROSITE" id="PS50075">
    <property type="entry name" value="CARRIER"/>
    <property type="match status" value="2"/>
</dbReference>
<evidence type="ECO:0000313" key="8">
    <source>
        <dbReference type="Proteomes" id="UP000195437"/>
    </source>
</evidence>
<organism evidence="7 8">
    <name type="scientific">Tumebacillus avium</name>
    <dbReference type="NCBI Taxonomy" id="1903704"/>
    <lineage>
        <taxon>Bacteria</taxon>
        <taxon>Bacillati</taxon>
        <taxon>Bacillota</taxon>
        <taxon>Bacilli</taxon>
        <taxon>Bacillales</taxon>
        <taxon>Alicyclobacillaceae</taxon>
        <taxon>Tumebacillus</taxon>
    </lineage>
</organism>
<dbReference type="KEGG" id="tum:CBW65_18860"/>
<dbReference type="InterPro" id="IPR001031">
    <property type="entry name" value="Thioesterase"/>
</dbReference>
<comment type="cofactor">
    <cofactor evidence="1">
        <name>pantetheine 4'-phosphate</name>
        <dbReference type="ChEBI" id="CHEBI:47942"/>
    </cofactor>
</comment>
<dbReference type="SUPFAM" id="SSF56801">
    <property type="entry name" value="Acetyl-CoA synthetase-like"/>
    <property type="match status" value="2"/>
</dbReference>
<evidence type="ECO:0000313" key="7">
    <source>
        <dbReference type="EMBL" id="ARU62802.1"/>
    </source>
</evidence>
<dbReference type="InterPro" id="IPR023213">
    <property type="entry name" value="CAT-like_dom_sf"/>
</dbReference>
<dbReference type="InterPro" id="IPR001242">
    <property type="entry name" value="Condensation_dom"/>
</dbReference>
<dbReference type="RefSeq" id="WP_087458152.1">
    <property type="nucleotide sequence ID" value="NZ_CP021434.1"/>
</dbReference>
<sequence length="2389" mass="262478">MNYLSKENVQEVLDLSLLQTKIYSQENPEQAQTHLAQVRLHLTGPLDVAHFQAAVQHVITQHPLLRTVFRPVRGRVVQVLLKTRPIDVAVLDLTGQSADDQAAALEQAALADRAPFHLNEGPLLRVTAAVLDVENAVVLWTHHNMILDEQSRRLVQVDLLAAYEALAGGTALPVVNSASFKDYLGWLNAQDRSSAREFWSKHLAGFEAATPLLNQREGKGESGIRTHVFSADLSRALEGLAQAQGVQAETLVQAALALLLNLYSREDQVTFGAGFAGRPATLSGADAMVGRFANTLPVHVAIDGEAALATFLQNLQQLTATMESFAVIPLAEVRNYAGLGENQELFTSAVNVYSGGASSSHGLRAELTGKQEGAGLALTLDVETGETWVARAAYAGDRLQAETAEALLTHLETVLASMTLQPQARICDLNVLPAAEREPLFGAFTATKLKTYPLDRLAHQVIEDQTAQTPQKVAAIFEDQTITYGELNARASRLAHFLREHGFGRDDLAALFAERGIDMLTAIVAVMKAGGAYVPLDSAHPDARLATIIETAGAKVILTQDPLQERSQGLSENALVFSLDGLDGLTNYPDTNPEFINEGQDLANVFFTSGSTGLPKGAMVEHVGMLNHLYAKIDLLEMTDSSIVVQNASHCFDISVWQFLAPLMVGGTVVIYGNDIAMDPNALLASVQRDNVTILEMVPAVIEMFLHAVAENAQAAALPELRYMLSTGEGLRSGLCERWLDAYPHVKAVNTYGATECSDDTSHKVVTAANRDEWDLDRDFVTLGTPIPNFNVYVLDKWNRPVPIGCTGEICMTGVGVGRGYLNDPERTAQAFVPNPFADGMGERMYKTGDLGRFLPDGRLEFVTRADFQVKVRGHRIELGEVEAAILSHPAVEQTIAIVRPDSAGQNRILAYVIVSEALDMDAWREYLHDRLPEYMIPEHILTLDAFPLNRNGKVDRKALPEPEAAERGEHAFAAPRNELEQALADIWGEILERGDIGIDDSFFHLGGHSLKMIQIRSRIKQKLGLDVPLKVLFENLTLRDLAPHVGLLQGDDGVSQTIPVLPDADAYPMSHAQRRLYFIQRLTPENTAYNMLEAHEVAGELNVAALVRAFQTIIDRHAVLRTTFTMQDGEPVQKIASAYQLNVPLEDLSGLPEAQREAELHARILTEQDLPFDLEQGPVFRLRLLKLAEQRHVLLISKHHIVTDFWSWGVLHQEFNALYTAYANGEDSPLAPLPIQYRDYASWQNDRLHTGKLAEAEAYWTGQLSGDLPVLDLPTDHPRPALQQFEGHNIRRLLDGELSSRINALGAQHEATLFMVLLGALGTFLSRMSGQQDIVIGTPEAGRNVMELEELIGFFINTLPLRLDLSGNPAFGEMLERAKKVALDAYAHHEYPFDKLVELAKQERDLSRSPLFSVMFQVVRKPDEAETGGLSLSPVPMSATTTAFDLAVTFVEREDGLQLNFDYRTDLFEQSTMERWMGHFETLLRAIVEHPEQQLSQLQLLTAEDLAPVLGAWNTITAEPDPMLRIHHLFEAQVDRTPDATAVVFEQEALTYRELNARANRLARHLQALGAGPEQLVGLCLERNLDLVTALLAVLKSGSAFVPLDPAYPQERLALILEDTNMPLLVTSATLTATLPPHSAQTVLIDADRDKWAGEADTNVPSLVRPDSLAYLIYTSGSTGRPKAVMVEHRHLIATLLASQQHFAFAQNDVFPWIASYAFDIAYFELFNPLIAGGQAVVLSKEHLLDLPGLVRDLEGYTLIHAVPSLMRQIVEMIASQEIDTSRFDGLRMIFTGGDAVPPELLNSLQDTFKNAEVRVLYGPTEAAIICAQYPVPRDAKIERYMIGSSMHHAKIRMYDAHGNLVPTGVPGELYIGGCGVSRGYYGRPELTQAQFVVIDGERWYKSGDLARYMADGTIDFLGRIDNQVKIRGFRIELGEIEAALGKHPAVSEVVVLAREIHAGDKQLVAYVSPKENAALSTAELRSALQAHLPEHMVPSFFVMLDTMPTTPTGKIDRKQLPLPTQTAGESTYAAPRDGVELAVAHVFEEVLGVHGVGLYDNFFEIGGHSLKAVALIEAIRKRFDVSLPLTALFQSPTVANLSSILRGEGDAGSKGVLVLLQKGDDTRPPLFLLPPQGGGVMSYLPLVKGLAGETVYGLQSAGYESDETPFSSMEEISERFLAEIRSVQPQGPYRLAGWSFGGVAAYDLALRLEGQGQEVEFLGLFDVMPIDPDNGAENAQAQTEEVALIHQAAQLDMDLSLLQGLTVEEGLDLVLRRAYELNRLPEGTTPESMRQKMRVMMNNGIAGFSYVPPGTVQADLTLFRCSVEPQQQELAHPLVDPELWSPYTAGQVNVIPVPGDHHSLFQPPYVHELAELMKPILHAVKREGQKV</sequence>
<dbReference type="PROSITE" id="PS00455">
    <property type="entry name" value="AMP_BINDING"/>
    <property type="match status" value="2"/>
</dbReference>
<dbReference type="SMART" id="SM00823">
    <property type="entry name" value="PKS_PP"/>
    <property type="match status" value="2"/>
</dbReference>
<dbReference type="GO" id="GO:0031177">
    <property type="term" value="F:phosphopantetheine binding"/>
    <property type="evidence" value="ECO:0007669"/>
    <property type="project" value="InterPro"/>
</dbReference>
<dbReference type="PANTHER" id="PTHR45527">
    <property type="entry name" value="NONRIBOSOMAL PEPTIDE SYNTHETASE"/>
    <property type="match status" value="1"/>
</dbReference>
<dbReference type="Gene3D" id="3.40.50.1820">
    <property type="entry name" value="alpha/beta hydrolase"/>
    <property type="match status" value="1"/>
</dbReference>
<gene>
    <name evidence="7" type="ORF">CBW65_18860</name>
</gene>
<dbReference type="NCBIfam" id="NF003417">
    <property type="entry name" value="PRK04813.1"/>
    <property type="match status" value="2"/>
</dbReference>
<dbReference type="FunFam" id="3.40.50.12780:FF:000012">
    <property type="entry name" value="Non-ribosomal peptide synthetase"/>
    <property type="match status" value="2"/>
</dbReference>
<dbReference type="Gene3D" id="1.10.1200.10">
    <property type="entry name" value="ACP-like"/>
    <property type="match status" value="2"/>
</dbReference>
<dbReference type="Gene3D" id="2.30.38.10">
    <property type="entry name" value="Luciferase, Domain 3"/>
    <property type="match status" value="1"/>
</dbReference>
<dbReference type="Gene3D" id="3.40.50.980">
    <property type="match status" value="2"/>
</dbReference>
<dbReference type="SUPFAM" id="SSF53474">
    <property type="entry name" value="alpha/beta-Hydrolases"/>
    <property type="match status" value="1"/>
</dbReference>
<evidence type="ECO:0000256" key="2">
    <source>
        <dbReference type="ARBA" id="ARBA00006432"/>
    </source>
</evidence>
<keyword evidence="3" id="KW-0596">Phosphopantetheine</keyword>
<dbReference type="GO" id="GO:0017000">
    <property type="term" value="P:antibiotic biosynthetic process"/>
    <property type="evidence" value="ECO:0007669"/>
    <property type="project" value="UniProtKB-KW"/>
</dbReference>
<dbReference type="PROSITE" id="PS00012">
    <property type="entry name" value="PHOSPHOPANTETHEINE"/>
    <property type="match status" value="2"/>
</dbReference>
<dbReference type="FunFam" id="1.10.1200.10:FF:000005">
    <property type="entry name" value="Nonribosomal peptide synthetase 1"/>
    <property type="match status" value="2"/>
</dbReference>
<dbReference type="PANTHER" id="PTHR45527:SF1">
    <property type="entry name" value="FATTY ACID SYNTHASE"/>
    <property type="match status" value="1"/>
</dbReference>
<dbReference type="FunFam" id="3.40.50.980:FF:000001">
    <property type="entry name" value="Non-ribosomal peptide synthetase"/>
    <property type="match status" value="2"/>
</dbReference>
<comment type="similarity">
    <text evidence="2">Belongs to the ATP-dependent AMP-binding enzyme family.</text>
</comment>
<name>A0A1Y0IQB9_9BACL</name>
<dbReference type="FunFam" id="2.30.38.10:FF:000001">
    <property type="entry name" value="Non-ribosomal peptide synthetase PvdI"/>
    <property type="match status" value="1"/>
</dbReference>
<dbReference type="Pfam" id="PF00975">
    <property type="entry name" value="Thioesterase"/>
    <property type="match status" value="1"/>
</dbReference>
<dbReference type="InterPro" id="IPR036736">
    <property type="entry name" value="ACP-like_sf"/>
</dbReference>
<dbReference type="GO" id="GO:0003824">
    <property type="term" value="F:catalytic activity"/>
    <property type="evidence" value="ECO:0007669"/>
    <property type="project" value="InterPro"/>
</dbReference>
<dbReference type="SUPFAM" id="SSF47336">
    <property type="entry name" value="ACP-like"/>
    <property type="match status" value="2"/>
</dbReference>
<feature type="domain" description="Carrier" evidence="6">
    <location>
        <begin position="975"/>
        <end position="1050"/>
    </location>
</feature>
<dbReference type="FunFam" id="3.30.559.10:FF:000012">
    <property type="entry name" value="Non-ribosomal peptide synthetase"/>
    <property type="match status" value="1"/>
</dbReference>
<evidence type="ECO:0000256" key="1">
    <source>
        <dbReference type="ARBA" id="ARBA00001957"/>
    </source>
</evidence>
<dbReference type="Gene3D" id="3.30.559.30">
    <property type="entry name" value="Nonribosomal peptide synthetase, condensation domain"/>
    <property type="match status" value="2"/>
</dbReference>
<dbReference type="SUPFAM" id="SSF52777">
    <property type="entry name" value="CoA-dependent acyltransferases"/>
    <property type="match status" value="4"/>
</dbReference>
<dbReference type="InterPro" id="IPR042099">
    <property type="entry name" value="ANL_N_sf"/>
</dbReference>
<dbReference type="InterPro" id="IPR006162">
    <property type="entry name" value="Ppantetheine_attach_site"/>
</dbReference>
<protein>
    <recommendedName>
        <fullName evidence="6">Carrier domain-containing protein</fullName>
    </recommendedName>
</protein>
<dbReference type="InterPro" id="IPR025110">
    <property type="entry name" value="AMP-bd_C"/>
</dbReference>
<dbReference type="Gene3D" id="3.30.559.10">
    <property type="entry name" value="Chloramphenicol acetyltransferase-like domain"/>
    <property type="match status" value="2"/>
</dbReference>
<dbReference type="InterPro" id="IPR045851">
    <property type="entry name" value="AMP-bd_C_sf"/>
</dbReference>
<evidence type="ECO:0000256" key="5">
    <source>
        <dbReference type="ARBA" id="ARBA00023194"/>
    </source>
</evidence>
<dbReference type="GO" id="GO:0005829">
    <property type="term" value="C:cytosol"/>
    <property type="evidence" value="ECO:0007669"/>
    <property type="project" value="TreeGrafter"/>
</dbReference>
<dbReference type="Proteomes" id="UP000195437">
    <property type="component" value="Chromosome"/>
</dbReference>
<reference evidence="8" key="1">
    <citation type="submission" date="2017-05" db="EMBL/GenBank/DDBJ databases">
        <authorList>
            <person name="Sung H."/>
        </authorList>
    </citation>
    <scope>NUCLEOTIDE SEQUENCE [LARGE SCALE GENOMIC DNA]</scope>
    <source>
        <strain evidence="8">AR23208</strain>
    </source>
</reference>
<dbReference type="CDD" id="cd19531">
    <property type="entry name" value="LCL_NRPS-like"/>
    <property type="match status" value="1"/>
</dbReference>
<dbReference type="Pfam" id="PF00668">
    <property type="entry name" value="Condensation"/>
    <property type="match status" value="2"/>
</dbReference>
<dbReference type="NCBIfam" id="TIGR01733">
    <property type="entry name" value="AA-adenyl-dom"/>
    <property type="match status" value="2"/>
</dbReference>
<proteinExistence type="inferred from homology"/>
<dbReference type="Pfam" id="PF13193">
    <property type="entry name" value="AMP-binding_C"/>
    <property type="match status" value="2"/>
</dbReference>
<evidence type="ECO:0000259" key="6">
    <source>
        <dbReference type="PROSITE" id="PS50075"/>
    </source>
</evidence>
<evidence type="ECO:0000256" key="3">
    <source>
        <dbReference type="ARBA" id="ARBA00022450"/>
    </source>
</evidence>
<dbReference type="Gene3D" id="3.30.300.30">
    <property type="match status" value="2"/>
</dbReference>
<keyword evidence="4" id="KW-0597">Phosphoprotein</keyword>
<dbReference type="Gene3D" id="3.40.50.12780">
    <property type="entry name" value="N-terminal domain of ligase-like"/>
    <property type="match status" value="1"/>
</dbReference>
<dbReference type="InterPro" id="IPR000873">
    <property type="entry name" value="AMP-dep_synth/lig_dom"/>
</dbReference>
<keyword evidence="8" id="KW-1185">Reference proteome</keyword>